<name>A0A437AEA8_ARTFL</name>
<feature type="signal peptide" evidence="1">
    <location>
        <begin position="1"/>
        <end position="20"/>
    </location>
</feature>
<keyword evidence="3" id="KW-1185">Reference proteome</keyword>
<proteinExistence type="predicted"/>
<comment type="caution">
    <text evidence="2">The sequence shown here is derived from an EMBL/GenBank/DDBJ whole genome shotgun (WGS) entry which is preliminary data.</text>
</comment>
<protein>
    <submittedName>
        <fullName evidence="2">Uncharacterized protein</fullName>
    </submittedName>
</protein>
<reference evidence="2 3" key="1">
    <citation type="submission" date="2019-01" db="EMBL/GenBank/DDBJ databases">
        <title>Intercellular communication is required for trap formation in the nematode-trapping fungus Duddingtonia flagrans.</title>
        <authorList>
            <person name="Youssar L."/>
            <person name="Wernet V."/>
            <person name="Hensel N."/>
            <person name="Hildebrandt H.-G."/>
            <person name="Fischer R."/>
        </authorList>
    </citation>
    <scope>NUCLEOTIDE SEQUENCE [LARGE SCALE GENOMIC DNA]</scope>
    <source>
        <strain evidence="2 3">CBS H-5679</strain>
    </source>
</reference>
<dbReference type="VEuPathDB" id="FungiDB:DFL_000436"/>
<dbReference type="AlphaFoldDB" id="A0A437AEA8"/>
<dbReference type="OrthoDB" id="5313027at2759"/>
<dbReference type="Proteomes" id="UP000283090">
    <property type="component" value="Unassembled WGS sequence"/>
</dbReference>
<keyword evidence="1" id="KW-0732">Signal</keyword>
<organism evidence="2 3">
    <name type="scientific">Arthrobotrys flagrans</name>
    <name type="common">Nematode-trapping fungus</name>
    <name type="synonym">Trichothecium flagrans</name>
    <dbReference type="NCBI Taxonomy" id="97331"/>
    <lineage>
        <taxon>Eukaryota</taxon>
        <taxon>Fungi</taxon>
        <taxon>Dikarya</taxon>
        <taxon>Ascomycota</taxon>
        <taxon>Pezizomycotina</taxon>
        <taxon>Orbiliomycetes</taxon>
        <taxon>Orbiliales</taxon>
        <taxon>Orbiliaceae</taxon>
        <taxon>Arthrobotrys</taxon>
    </lineage>
</organism>
<evidence type="ECO:0000313" key="3">
    <source>
        <dbReference type="Proteomes" id="UP000283090"/>
    </source>
</evidence>
<evidence type="ECO:0000313" key="2">
    <source>
        <dbReference type="EMBL" id="RVD89428.1"/>
    </source>
</evidence>
<gene>
    <name evidence="2" type="ORF">DFL_000436</name>
</gene>
<dbReference type="RefSeq" id="XP_067494972.1">
    <property type="nucleotide sequence ID" value="XM_067633442.1"/>
</dbReference>
<feature type="chain" id="PRO_5019428160" evidence="1">
    <location>
        <begin position="21"/>
        <end position="109"/>
    </location>
</feature>
<accession>A0A437AEA8</accession>
<dbReference type="GeneID" id="93582747"/>
<evidence type="ECO:0000256" key="1">
    <source>
        <dbReference type="SAM" id="SignalP"/>
    </source>
</evidence>
<dbReference type="EMBL" id="SAEB01000001">
    <property type="protein sequence ID" value="RVD89428.1"/>
    <property type="molecule type" value="Genomic_DNA"/>
</dbReference>
<sequence>MHFQLPTIALVAMMAHSASAAWYAFYHDTGYSLVVKDGNPDCKGTCLQFTSGAVAAKLYGSNKKFTSCSVYQSGDCSGGYVTLYSDNNSNERAYQLGGTYNSARCYYNC</sequence>